<comment type="caution">
    <text evidence="8">The sequence shown here is derived from an EMBL/GenBank/DDBJ whole genome shotgun (WGS) entry which is preliminary data.</text>
</comment>
<evidence type="ECO:0000313" key="8">
    <source>
        <dbReference type="EMBL" id="KAH3795384.1"/>
    </source>
</evidence>
<organism evidence="8 9">
    <name type="scientific">Dreissena polymorpha</name>
    <name type="common">Zebra mussel</name>
    <name type="synonym">Mytilus polymorpha</name>
    <dbReference type="NCBI Taxonomy" id="45954"/>
    <lineage>
        <taxon>Eukaryota</taxon>
        <taxon>Metazoa</taxon>
        <taxon>Spiralia</taxon>
        <taxon>Lophotrochozoa</taxon>
        <taxon>Mollusca</taxon>
        <taxon>Bivalvia</taxon>
        <taxon>Autobranchia</taxon>
        <taxon>Heteroconchia</taxon>
        <taxon>Euheterodonta</taxon>
        <taxon>Imparidentia</taxon>
        <taxon>Neoheterodontei</taxon>
        <taxon>Myida</taxon>
        <taxon>Dreissenoidea</taxon>
        <taxon>Dreissenidae</taxon>
        <taxon>Dreissena</taxon>
    </lineage>
</organism>
<dbReference type="PANTHER" id="PTHR10044:SF139">
    <property type="entry name" value="DEATH-ASSOCIATED INHIBITOR OF APOPTOSIS 2"/>
    <property type="match status" value="1"/>
</dbReference>
<evidence type="ECO:0000256" key="4">
    <source>
        <dbReference type="ARBA" id="ARBA00022833"/>
    </source>
</evidence>
<dbReference type="InterPro" id="IPR013083">
    <property type="entry name" value="Znf_RING/FYVE/PHD"/>
</dbReference>
<reference evidence="8" key="2">
    <citation type="submission" date="2020-11" db="EMBL/GenBank/DDBJ databases">
        <authorList>
            <person name="McCartney M.A."/>
            <person name="Auch B."/>
            <person name="Kono T."/>
            <person name="Mallez S."/>
            <person name="Becker A."/>
            <person name="Gohl D.M."/>
            <person name="Silverstein K.A.T."/>
            <person name="Koren S."/>
            <person name="Bechman K.B."/>
            <person name="Herman A."/>
            <person name="Abrahante J.E."/>
            <person name="Garbe J."/>
        </authorList>
    </citation>
    <scope>NUCLEOTIDE SEQUENCE</scope>
    <source>
        <strain evidence="8">Duluth1</strain>
        <tissue evidence="8">Whole animal</tissue>
    </source>
</reference>
<evidence type="ECO:0000259" key="7">
    <source>
        <dbReference type="PROSITE" id="PS50089"/>
    </source>
</evidence>
<dbReference type="SMART" id="SM00238">
    <property type="entry name" value="BIR"/>
    <property type="match status" value="2"/>
</dbReference>
<dbReference type="Gene3D" id="3.30.40.10">
    <property type="entry name" value="Zinc/RING finger domain, C3HC4 (zinc finger)"/>
    <property type="match status" value="1"/>
</dbReference>
<dbReference type="InterPro" id="IPR001841">
    <property type="entry name" value="Znf_RING"/>
</dbReference>
<keyword evidence="4" id="KW-0862">Zinc</keyword>
<dbReference type="PROSITE" id="PS50143">
    <property type="entry name" value="BIR_REPEAT_2"/>
    <property type="match status" value="2"/>
</dbReference>
<dbReference type="Gene3D" id="1.10.1170.10">
    <property type="entry name" value="Inhibitor Of Apoptosis Protein (2mihbC-IAP-1), Chain A"/>
    <property type="match status" value="2"/>
</dbReference>
<evidence type="ECO:0000256" key="3">
    <source>
        <dbReference type="ARBA" id="ARBA00022771"/>
    </source>
</evidence>
<feature type="region of interest" description="Disordered" evidence="6">
    <location>
        <begin position="271"/>
        <end position="313"/>
    </location>
</feature>
<evidence type="ECO:0000313" key="9">
    <source>
        <dbReference type="Proteomes" id="UP000828390"/>
    </source>
</evidence>
<dbReference type="GO" id="GO:0005634">
    <property type="term" value="C:nucleus"/>
    <property type="evidence" value="ECO:0007669"/>
    <property type="project" value="TreeGrafter"/>
</dbReference>
<comment type="similarity">
    <text evidence="1">Belongs to the IAP family.</text>
</comment>
<feature type="compositionally biased region" description="Low complexity" evidence="6">
    <location>
        <begin position="271"/>
        <end position="283"/>
    </location>
</feature>
<dbReference type="GO" id="GO:0008270">
    <property type="term" value="F:zinc ion binding"/>
    <property type="evidence" value="ECO:0007669"/>
    <property type="project" value="UniProtKB-KW"/>
</dbReference>
<feature type="domain" description="RING-type" evidence="7">
    <location>
        <begin position="688"/>
        <end position="723"/>
    </location>
</feature>
<dbReference type="OrthoDB" id="4034597at2759"/>
<feature type="region of interest" description="Disordered" evidence="6">
    <location>
        <begin position="231"/>
        <end position="255"/>
    </location>
</feature>
<dbReference type="Pfam" id="PF00653">
    <property type="entry name" value="BIR"/>
    <property type="match status" value="2"/>
</dbReference>
<dbReference type="InterPro" id="IPR050784">
    <property type="entry name" value="IAP"/>
</dbReference>
<gene>
    <name evidence="8" type="ORF">DPMN_148934</name>
</gene>
<dbReference type="AlphaFoldDB" id="A0A9D4FAI0"/>
<dbReference type="InterPro" id="IPR001370">
    <property type="entry name" value="BIR_rpt"/>
</dbReference>
<evidence type="ECO:0000256" key="1">
    <source>
        <dbReference type="ARBA" id="ARBA00006672"/>
    </source>
</evidence>
<keyword evidence="2" id="KW-0479">Metal-binding</keyword>
<dbReference type="PANTHER" id="PTHR10044">
    <property type="entry name" value="INHIBITOR OF APOPTOSIS"/>
    <property type="match status" value="1"/>
</dbReference>
<dbReference type="Proteomes" id="UP000828390">
    <property type="component" value="Unassembled WGS sequence"/>
</dbReference>
<evidence type="ECO:0000256" key="2">
    <source>
        <dbReference type="ARBA" id="ARBA00022723"/>
    </source>
</evidence>
<dbReference type="EMBL" id="JAIWYP010000007">
    <property type="protein sequence ID" value="KAH3795384.1"/>
    <property type="molecule type" value="Genomic_DNA"/>
</dbReference>
<sequence length="735" mass="83481">MMSSTTTNSVAGHPECFKATELENSVVCAIKLDSQLNTSVHNKNTPIERRRSAINVFLTIAQLQTNSDCSEMRVYCRHRTIYLITNGMLEWQDHWFKDVKRLPATFMGFIGTSGELKICGKSRDNSQDVQSAFATLDSFLKPENVFYINYYDLKKSISVSDCKGKAFPEYSDDISVSDCKGKAFLEYSDIISVCGCKGKAFLENLDKMHFDCFKTHAGSKLNVCPSNPPVHNLPAQEFEDSEQESHSVQAEDDADALSSIAPSSSIRDFPNVHSNYSSSNHSHLTFRSHSHNNLSVGNHNSDGNQRFDGREFNSQPVGNAAVVSNDSLVLNCQNQHDDLPHHNDYSRHGNRILQNPEAIYPTAKYPNFRHEEDRRQSFSTWPRALPSAHDFVSAGFFYTGNGDLVRCFCCGIGLKDFSDTDNPLMEHVKHSRNCSFLLEYFGSREEIQQYAQSISTQEPEEIRRQQRQRYNSIQGLNVNGYRARHERLRSLQARLDTFTNWPSHLAQRPYQLAAAGLYYTGVDDHCRCFACDGGLRKWEPGDDPWIEHCRWFPACPHAIETKGRDFIDLIQLSADQAADENASAPQEEMTTSMARMSIEETLVQRIADRYDSMLNGSMGFSKEEIKNAVLELVQQGNKAPNVEDIVTQIEIITERNTLLHEVRTSNNVEQTEDGLLVENTRLKGILMCCLCRKNQVNILFLPCTHHKVCLECSRDIQTCPMCKRTIKDKIRTYML</sequence>
<dbReference type="PROSITE" id="PS01282">
    <property type="entry name" value="BIR_REPEAT_1"/>
    <property type="match status" value="1"/>
</dbReference>
<dbReference type="SUPFAM" id="SSF57924">
    <property type="entry name" value="Inhibitor of apoptosis (IAP) repeat"/>
    <property type="match status" value="2"/>
</dbReference>
<name>A0A9D4FAI0_DREPO</name>
<dbReference type="FunFam" id="1.10.1170.10:FF:000002">
    <property type="entry name" value="Baculoviral IAP repeat containing 7"/>
    <property type="match status" value="1"/>
</dbReference>
<protein>
    <recommendedName>
        <fullName evidence="7">RING-type domain-containing protein</fullName>
    </recommendedName>
</protein>
<dbReference type="PROSITE" id="PS50089">
    <property type="entry name" value="ZF_RING_2"/>
    <property type="match status" value="1"/>
</dbReference>
<dbReference type="GO" id="GO:0005737">
    <property type="term" value="C:cytoplasm"/>
    <property type="evidence" value="ECO:0007669"/>
    <property type="project" value="TreeGrafter"/>
</dbReference>
<evidence type="ECO:0000256" key="6">
    <source>
        <dbReference type="SAM" id="MobiDB-lite"/>
    </source>
</evidence>
<dbReference type="CDD" id="cd00022">
    <property type="entry name" value="BIR"/>
    <property type="match status" value="2"/>
</dbReference>
<reference evidence="8" key="1">
    <citation type="journal article" date="2019" name="bioRxiv">
        <title>The Genome of the Zebra Mussel, Dreissena polymorpha: A Resource for Invasive Species Research.</title>
        <authorList>
            <person name="McCartney M.A."/>
            <person name="Auch B."/>
            <person name="Kono T."/>
            <person name="Mallez S."/>
            <person name="Zhang Y."/>
            <person name="Obille A."/>
            <person name="Becker A."/>
            <person name="Abrahante J.E."/>
            <person name="Garbe J."/>
            <person name="Badalamenti J.P."/>
            <person name="Herman A."/>
            <person name="Mangelson H."/>
            <person name="Liachko I."/>
            <person name="Sullivan S."/>
            <person name="Sone E.D."/>
            <person name="Koren S."/>
            <person name="Silverstein K.A.T."/>
            <person name="Beckman K.B."/>
            <person name="Gohl D.M."/>
        </authorList>
    </citation>
    <scope>NUCLEOTIDE SEQUENCE</scope>
    <source>
        <strain evidence="8">Duluth1</strain>
        <tissue evidence="8">Whole animal</tissue>
    </source>
</reference>
<proteinExistence type="inferred from homology"/>
<keyword evidence="9" id="KW-1185">Reference proteome</keyword>
<keyword evidence="3 5" id="KW-0863">Zinc-finger</keyword>
<accession>A0A9D4FAI0</accession>
<feature type="compositionally biased region" description="Polar residues" evidence="6">
    <location>
        <begin position="291"/>
        <end position="304"/>
    </location>
</feature>
<dbReference type="Pfam" id="PF13920">
    <property type="entry name" value="zf-C3HC4_3"/>
    <property type="match status" value="1"/>
</dbReference>
<dbReference type="GO" id="GO:0051726">
    <property type="term" value="P:regulation of cell cycle"/>
    <property type="evidence" value="ECO:0007669"/>
    <property type="project" value="TreeGrafter"/>
</dbReference>
<evidence type="ECO:0000256" key="5">
    <source>
        <dbReference type="PROSITE-ProRule" id="PRU00175"/>
    </source>
</evidence>